<feature type="disulfide bond" evidence="6">
    <location>
        <begin position="773"/>
        <end position="800"/>
    </location>
</feature>
<proteinExistence type="predicted"/>
<evidence type="ECO:0000256" key="4">
    <source>
        <dbReference type="ARBA" id="ARBA00023136"/>
    </source>
</evidence>
<evidence type="ECO:0000313" key="11">
    <source>
        <dbReference type="EMBL" id="KAK4813058.1"/>
    </source>
</evidence>
<keyword evidence="12" id="KW-1185">Reference proteome</keyword>
<dbReference type="Gene3D" id="2.10.70.10">
    <property type="entry name" value="Complement Module, domain 1"/>
    <property type="match status" value="1"/>
</dbReference>
<evidence type="ECO:0000256" key="6">
    <source>
        <dbReference type="PROSITE-ProRule" id="PRU00302"/>
    </source>
</evidence>
<dbReference type="EMBL" id="JAUNZN010000013">
    <property type="protein sequence ID" value="KAK4813058.1"/>
    <property type="molecule type" value="Genomic_DNA"/>
</dbReference>
<evidence type="ECO:0000256" key="1">
    <source>
        <dbReference type="ARBA" id="ARBA00004370"/>
    </source>
</evidence>
<reference evidence="11 12" key="1">
    <citation type="journal article" date="2023" name="J. Hered.">
        <title>Chromosome-level genome of the wood stork (Mycteria americana) provides insight into avian chromosome evolution.</title>
        <authorList>
            <person name="Flamio R. Jr."/>
            <person name="Ramstad K.M."/>
        </authorList>
    </citation>
    <scope>NUCLEOTIDE SEQUENCE [LARGE SCALE GENOMIC DNA]</scope>
    <source>
        <strain evidence="11">JAX WOST 10</strain>
    </source>
</reference>
<dbReference type="PANTHER" id="PTHR13802:SF63">
    <property type="entry name" value="SUSHI DOMAIN-CONTAINING PROTEIN 2"/>
    <property type="match status" value="1"/>
</dbReference>
<dbReference type="SMART" id="SM00032">
    <property type="entry name" value="CCP"/>
    <property type="match status" value="1"/>
</dbReference>
<dbReference type="Pfam" id="PF00084">
    <property type="entry name" value="Sushi"/>
    <property type="match status" value="1"/>
</dbReference>
<feature type="domain" description="VWFD" evidence="10">
    <location>
        <begin position="468"/>
        <end position="661"/>
    </location>
</feature>
<evidence type="ECO:0000313" key="12">
    <source>
        <dbReference type="Proteomes" id="UP001333110"/>
    </source>
</evidence>
<evidence type="ECO:0000256" key="5">
    <source>
        <dbReference type="ARBA" id="ARBA00023157"/>
    </source>
</evidence>
<feature type="domain" description="AMOP" evidence="8">
    <location>
        <begin position="308"/>
        <end position="456"/>
    </location>
</feature>
<dbReference type="Proteomes" id="UP001333110">
    <property type="component" value="Unassembled WGS sequence"/>
</dbReference>
<dbReference type="PROSITE" id="PS50856">
    <property type="entry name" value="AMOP"/>
    <property type="match status" value="1"/>
</dbReference>
<dbReference type="PANTHER" id="PTHR13802">
    <property type="entry name" value="MUCIN 4-RELATED"/>
    <property type="match status" value="1"/>
</dbReference>
<organism evidence="11 12">
    <name type="scientific">Mycteria americana</name>
    <name type="common">Wood stork</name>
    <dbReference type="NCBI Taxonomy" id="33587"/>
    <lineage>
        <taxon>Eukaryota</taxon>
        <taxon>Metazoa</taxon>
        <taxon>Chordata</taxon>
        <taxon>Craniata</taxon>
        <taxon>Vertebrata</taxon>
        <taxon>Euteleostomi</taxon>
        <taxon>Archelosauria</taxon>
        <taxon>Archosauria</taxon>
        <taxon>Dinosauria</taxon>
        <taxon>Saurischia</taxon>
        <taxon>Theropoda</taxon>
        <taxon>Coelurosauria</taxon>
        <taxon>Aves</taxon>
        <taxon>Neognathae</taxon>
        <taxon>Neoaves</taxon>
        <taxon>Aequornithes</taxon>
        <taxon>Ciconiiformes</taxon>
        <taxon>Ciconiidae</taxon>
        <taxon>Mycteria</taxon>
    </lineage>
</organism>
<dbReference type="InterPro" id="IPR035976">
    <property type="entry name" value="Sushi/SCR/CCP_sf"/>
</dbReference>
<dbReference type="InterPro" id="IPR051495">
    <property type="entry name" value="Epithelial_Barrier/Signaling"/>
</dbReference>
<accession>A0AAN7MN35</accession>
<keyword evidence="5 6" id="KW-1015">Disulfide bond</keyword>
<evidence type="ECO:0000259" key="9">
    <source>
        <dbReference type="PROSITE" id="PS50923"/>
    </source>
</evidence>
<comment type="caution">
    <text evidence="11">The sequence shown here is derived from an EMBL/GenBank/DDBJ whole genome shotgun (WGS) entry which is preliminary data.</text>
</comment>
<dbReference type="PROSITE" id="PS50923">
    <property type="entry name" value="SUSHI"/>
    <property type="match status" value="1"/>
</dbReference>
<dbReference type="Pfam" id="PF00094">
    <property type="entry name" value="VWD"/>
    <property type="match status" value="1"/>
</dbReference>
<dbReference type="PROSITE" id="PS51233">
    <property type="entry name" value="VWFD"/>
    <property type="match status" value="1"/>
</dbReference>
<dbReference type="SMART" id="SM00216">
    <property type="entry name" value="VWD"/>
    <property type="match status" value="1"/>
</dbReference>
<dbReference type="InterPro" id="IPR000436">
    <property type="entry name" value="Sushi_SCR_CCP_dom"/>
</dbReference>
<dbReference type="SUPFAM" id="SSF57535">
    <property type="entry name" value="Complement control module/SCR domain"/>
    <property type="match status" value="1"/>
</dbReference>
<dbReference type="CDD" id="cd00033">
    <property type="entry name" value="CCP"/>
    <property type="match status" value="1"/>
</dbReference>
<evidence type="ECO:0000256" key="7">
    <source>
        <dbReference type="SAM" id="Phobius"/>
    </source>
</evidence>
<comment type="subcellular location">
    <subcellularLocation>
        <location evidence="1">Membrane</location>
    </subcellularLocation>
</comment>
<dbReference type="AlphaFoldDB" id="A0AAN7MN35"/>
<keyword evidence="6" id="KW-0768">Sushi</keyword>
<evidence type="ECO:0008006" key="13">
    <source>
        <dbReference type="Google" id="ProtNLM"/>
    </source>
</evidence>
<sequence length="951" mass="106968">IYNKPLNRENLVCFWTRVSTKGFSQTGTKAIAIGHPESSGQNMKLVGIDVSFFILFAFAALWNAGEELLEEFSNIPDYDFSSFNKELKTLAHTDVGSCLVPVLARFKQTIKTSGYVAKDGKAHCISPLLYETGFIPFEVSTDDGLTFPYSGTWLSVHHSKVSDGEKCTLVNETKWQYYGTPNTDGNLTLTWTHQALAATHINIEVWGYQETGDSYSENWLAEWKYLYTLAREIPNTGKFSFIPVPAKGNYSTWDFGILRITPSSYSDGQRQPLANPYPPPWGLANIPSVWSSEHALAWHLGNDFRNDPNAWATAKCIEWDRKEEKLPNFMEEIIDCPCTLAQARADTGRFHTDYGCDIEKGSVCTYHPGAVHCVRAIQASPQYAAGQQCCYDSTGTQILTHDSTGGSTPDRGHDWGSPPFLKPPRIPGFSHWLYDVISFYYCCLWSDNCHLYMKKRPSSDCRTYRPPRAASAFGDPHFLTFDGLNFTFKGQGEYTLVESDLTSLRVQARTQQAQFPNGTGAQVTGLSAVAMQENNSDVIEVRYSQGLNLEVLLNQKVISFSEQSWMDLKGLFLHSTADQKITVMFSSGAGVEIRGSGGFLTLTVLLPEKFMNHTQGLFGVMNGNTEDEYTFKNKTTMSVHASPQQLFEFGANWAVENGTSLFTYDTEFLVNNFFYGEKHNASFLPVFFPYEDPADPLVKEMVLLCDSDPFCRFDVLTTRSLQVGNSTRLSHQKHKLLVENLEPVISCGWLDHPTNGRKNGTNYLLGSTISFICNQGYELTGSKERICQATGTWSGDTPSCVLRTALVRPHLQYCFHCCVLQHKRDVDILERVQRRAMKMIRGLVHLSYEERLRELGTVQPAKEKAGRGVESYQCVQIPEGKVQRRQSQSLFSGAQGQDQRQWAQTETQEVPSEHQESLFYYIKQVILLGCIFGVVGLAVLARLTFLCRKER</sequence>
<gene>
    <name evidence="11" type="ORF">QYF61_007560</name>
</gene>
<keyword evidence="3 7" id="KW-1133">Transmembrane helix</keyword>
<evidence type="ECO:0000259" key="8">
    <source>
        <dbReference type="PROSITE" id="PS50856"/>
    </source>
</evidence>
<evidence type="ECO:0000256" key="2">
    <source>
        <dbReference type="ARBA" id="ARBA00022692"/>
    </source>
</evidence>
<protein>
    <recommendedName>
        <fullName evidence="13">Sushi domain containing 2</fullName>
    </recommendedName>
</protein>
<dbReference type="InterPro" id="IPR001846">
    <property type="entry name" value="VWF_type-D"/>
</dbReference>
<evidence type="ECO:0000259" key="10">
    <source>
        <dbReference type="PROSITE" id="PS51233"/>
    </source>
</evidence>
<keyword evidence="2 7" id="KW-0812">Transmembrane</keyword>
<feature type="transmembrane region" description="Helical" evidence="7">
    <location>
        <begin position="918"/>
        <end position="941"/>
    </location>
</feature>
<dbReference type="Pfam" id="PF03782">
    <property type="entry name" value="AMOP"/>
    <property type="match status" value="1"/>
</dbReference>
<dbReference type="GO" id="GO:0016020">
    <property type="term" value="C:membrane"/>
    <property type="evidence" value="ECO:0007669"/>
    <property type="project" value="UniProtKB-SubCell"/>
</dbReference>
<comment type="caution">
    <text evidence="6">Lacks conserved residue(s) required for the propagation of feature annotation.</text>
</comment>
<dbReference type="SMART" id="SM00723">
    <property type="entry name" value="AMOP"/>
    <property type="match status" value="1"/>
</dbReference>
<feature type="domain" description="Sushi" evidence="9">
    <location>
        <begin position="745"/>
        <end position="802"/>
    </location>
</feature>
<keyword evidence="4 7" id="KW-0472">Membrane</keyword>
<feature type="non-terminal residue" evidence="11">
    <location>
        <position position="1"/>
    </location>
</feature>
<dbReference type="InterPro" id="IPR056619">
    <property type="entry name" value="C8-3_MUC4"/>
</dbReference>
<name>A0AAN7MN35_MYCAM</name>
<dbReference type="InterPro" id="IPR005533">
    <property type="entry name" value="AMOP_dom"/>
</dbReference>
<dbReference type="Pfam" id="PF23263">
    <property type="entry name" value="C8-3_MUC4"/>
    <property type="match status" value="1"/>
</dbReference>
<evidence type="ECO:0000256" key="3">
    <source>
        <dbReference type="ARBA" id="ARBA00022989"/>
    </source>
</evidence>